<evidence type="ECO:0000259" key="3">
    <source>
        <dbReference type="PROSITE" id="PS50977"/>
    </source>
</evidence>
<dbReference type="PANTHER" id="PTHR30055:SF146">
    <property type="entry name" value="HTH-TYPE TRANSCRIPTIONAL DUAL REGULATOR CECR"/>
    <property type="match status" value="1"/>
</dbReference>
<dbReference type="GO" id="GO:0003700">
    <property type="term" value="F:DNA-binding transcription factor activity"/>
    <property type="evidence" value="ECO:0007669"/>
    <property type="project" value="TreeGrafter"/>
</dbReference>
<gene>
    <name evidence="4" type="ORF">EU555_28790</name>
</gene>
<organism evidence="4 5">
    <name type="scientific">Methylobacterium nonmethylotrophicum</name>
    <dbReference type="NCBI Taxonomy" id="1141884"/>
    <lineage>
        <taxon>Bacteria</taxon>
        <taxon>Pseudomonadati</taxon>
        <taxon>Pseudomonadota</taxon>
        <taxon>Alphaproteobacteria</taxon>
        <taxon>Hyphomicrobiales</taxon>
        <taxon>Methylobacteriaceae</taxon>
        <taxon>Methylobacterium</taxon>
    </lineage>
</organism>
<feature type="domain" description="HTH tetR-type" evidence="3">
    <location>
        <begin position="21"/>
        <end position="81"/>
    </location>
</feature>
<dbReference type="GO" id="GO:0000976">
    <property type="term" value="F:transcription cis-regulatory region binding"/>
    <property type="evidence" value="ECO:0007669"/>
    <property type="project" value="TreeGrafter"/>
</dbReference>
<dbReference type="PROSITE" id="PS50977">
    <property type="entry name" value="HTH_TETR_2"/>
    <property type="match status" value="1"/>
</dbReference>
<dbReference type="SUPFAM" id="SSF48498">
    <property type="entry name" value="Tetracyclin repressor-like, C-terminal domain"/>
    <property type="match status" value="1"/>
</dbReference>
<evidence type="ECO:0000256" key="2">
    <source>
        <dbReference type="PROSITE-ProRule" id="PRU00335"/>
    </source>
</evidence>
<proteinExistence type="predicted"/>
<dbReference type="InterPro" id="IPR009057">
    <property type="entry name" value="Homeodomain-like_sf"/>
</dbReference>
<dbReference type="OrthoDB" id="5292901at2"/>
<dbReference type="Proteomes" id="UP000297535">
    <property type="component" value="Unassembled WGS sequence"/>
</dbReference>
<dbReference type="SUPFAM" id="SSF46689">
    <property type="entry name" value="Homeodomain-like"/>
    <property type="match status" value="1"/>
</dbReference>
<reference evidence="4 5" key="1">
    <citation type="submission" date="2019-04" db="EMBL/GenBank/DDBJ databases">
        <authorList>
            <person name="Feng G."/>
            <person name="Zhu H."/>
        </authorList>
    </citation>
    <scope>NUCLEOTIDE SEQUENCE [LARGE SCALE GENOMIC DNA]</scope>
    <source>
        <strain evidence="4 5">6HR-1</strain>
    </source>
</reference>
<dbReference type="AlphaFoldDB" id="A0A4Z0NHT2"/>
<dbReference type="InterPro" id="IPR039536">
    <property type="entry name" value="TetR_C_Proteobacteria"/>
</dbReference>
<dbReference type="InterPro" id="IPR036271">
    <property type="entry name" value="Tet_transcr_reg_TetR-rel_C_sf"/>
</dbReference>
<dbReference type="PROSITE" id="PS01081">
    <property type="entry name" value="HTH_TETR_1"/>
    <property type="match status" value="1"/>
</dbReference>
<name>A0A4Z0NHT2_9HYPH</name>
<dbReference type="Gene3D" id="1.10.10.60">
    <property type="entry name" value="Homeodomain-like"/>
    <property type="match status" value="1"/>
</dbReference>
<keyword evidence="1 2" id="KW-0238">DNA-binding</keyword>
<dbReference type="Gene3D" id="1.10.357.10">
    <property type="entry name" value="Tetracycline Repressor, domain 2"/>
    <property type="match status" value="1"/>
</dbReference>
<protein>
    <submittedName>
        <fullName evidence="4">TetR/AcrR family transcriptional regulator</fullName>
    </submittedName>
</protein>
<dbReference type="RefSeq" id="WP_135418818.1">
    <property type="nucleotide sequence ID" value="NZ_SRLB01000031.1"/>
</dbReference>
<dbReference type="PRINTS" id="PR00455">
    <property type="entry name" value="HTHTETR"/>
</dbReference>
<feature type="DNA-binding region" description="H-T-H motif" evidence="2">
    <location>
        <begin position="44"/>
        <end position="63"/>
    </location>
</feature>
<accession>A0A4Z0NHT2</accession>
<sequence>MTSAPAEKGGGLAAYRARVVRAKRAAILDAAIATFLENGYDRTSLETIARTGKVSTGTLFKHFPTKAALFGAIMARVWDAEPGAAPPAPAPGAPRAGLTAIGLDYARLLRAPQVEALFRVVIAEAPRFPELGRELYERGKAPYLARVSAYLAAEAAAGTLTMTPKEQAEATRQFLGMINDQIFWPRFLVTDLAIPETEVVQVVQAAVATILARYGTPPGNAP</sequence>
<dbReference type="InterPro" id="IPR023772">
    <property type="entry name" value="DNA-bd_HTH_TetR-type_CS"/>
</dbReference>
<comment type="caution">
    <text evidence="4">The sequence shown here is derived from an EMBL/GenBank/DDBJ whole genome shotgun (WGS) entry which is preliminary data.</text>
</comment>
<dbReference type="PANTHER" id="PTHR30055">
    <property type="entry name" value="HTH-TYPE TRANSCRIPTIONAL REGULATOR RUTR"/>
    <property type="match status" value="1"/>
</dbReference>
<dbReference type="EMBL" id="SRLB01000031">
    <property type="protein sequence ID" value="TGD95261.1"/>
    <property type="molecule type" value="Genomic_DNA"/>
</dbReference>
<evidence type="ECO:0000313" key="4">
    <source>
        <dbReference type="EMBL" id="TGD95261.1"/>
    </source>
</evidence>
<dbReference type="Pfam" id="PF00440">
    <property type="entry name" value="TetR_N"/>
    <property type="match status" value="1"/>
</dbReference>
<dbReference type="InterPro" id="IPR001647">
    <property type="entry name" value="HTH_TetR"/>
</dbReference>
<dbReference type="Pfam" id="PF14246">
    <property type="entry name" value="TetR_C_7"/>
    <property type="match status" value="1"/>
</dbReference>
<evidence type="ECO:0000313" key="5">
    <source>
        <dbReference type="Proteomes" id="UP000297535"/>
    </source>
</evidence>
<keyword evidence="5" id="KW-1185">Reference proteome</keyword>
<evidence type="ECO:0000256" key="1">
    <source>
        <dbReference type="ARBA" id="ARBA00023125"/>
    </source>
</evidence>
<dbReference type="InterPro" id="IPR050109">
    <property type="entry name" value="HTH-type_TetR-like_transc_reg"/>
</dbReference>